<evidence type="ECO:0000256" key="3">
    <source>
        <dbReference type="ARBA" id="ARBA00022448"/>
    </source>
</evidence>
<dbReference type="FunFam" id="1.20.1250.20:FF:000085">
    <property type="entry name" value="MFS peptide transporter Ptr2"/>
    <property type="match status" value="1"/>
</dbReference>
<evidence type="ECO:0000256" key="4">
    <source>
        <dbReference type="ARBA" id="ARBA00022692"/>
    </source>
</evidence>
<dbReference type="Proteomes" id="UP000030752">
    <property type="component" value="Unassembled WGS sequence"/>
</dbReference>
<keyword evidence="6 8" id="KW-0472">Membrane</keyword>
<feature type="transmembrane region" description="Helical" evidence="8">
    <location>
        <begin position="568"/>
        <end position="589"/>
    </location>
</feature>
<dbReference type="eggNOG" id="KOG1237">
    <property type="taxonomic scope" value="Eukaryota"/>
</dbReference>
<dbReference type="PANTHER" id="PTHR11654">
    <property type="entry name" value="OLIGOPEPTIDE TRANSPORTER-RELATED"/>
    <property type="match status" value="1"/>
</dbReference>
<feature type="transmembrane region" description="Helical" evidence="8">
    <location>
        <begin position="194"/>
        <end position="212"/>
    </location>
</feature>
<feature type="transmembrane region" description="Helical" evidence="8">
    <location>
        <begin position="539"/>
        <end position="562"/>
    </location>
</feature>
<gene>
    <name evidence="9" type="ORF">HMPREF1541_08438</name>
</gene>
<organism evidence="9 10">
    <name type="scientific">Cyphellophora europaea (strain CBS 101466)</name>
    <name type="common">Phialophora europaea</name>
    <dbReference type="NCBI Taxonomy" id="1220924"/>
    <lineage>
        <taxon>Eukaryota</taxon>
        <taxon>Fungi</taxon>
        <taxon>Dikarya</taxon>
        <taxon>Ascomycota</taxon>
        <taxon>Pezizomycotina</taxon>
        <taxon>Eurotiomycetes</taxon>
        <taxon>Chaetothyriomycetidae</taxon>
        <taxon>Chaetothyriales</taxon>
        <taxon>Cyphellophoraceae</taxon>
        <taxon>Cyphellophora</taxon>
    </lineage>
</organism>
<dbReference type="InterPro" id="IPR036259">
    <property type="entry name" value="MFS_trans_sf"/>
</dbReference>
<keyword evidence="5 8" id="KW-1133">Transmembrane helix</keyword>
<dbReference type="VEuPathDB" id="FungiDB:HMPREF1541_08438"/>
<feature type="transmembrane region" description="Helical" evidence="8">
    <location>
        <begin position="167"/>
        <end position="188"/>
    </location>
</feature>
<evidence type="ECO:0000256" key="6">
    <source>
        <dbReference type="ARBA" id="ARBA00023136"/>
    </source>
</evidence>
<name>W2RLV5_CYPE1</name>
<evidence type="ECO:0000256" key="1">
    <source>
        <dbReference type="ARBA" id="ARBA00004141"/>
    </source>
</evidence>
<proteinExistence type="inferred from homology"/>
<dbReference type="STRING" id="1220924.W2RLV5"/>
<feature type="transmembrane region" description="Helical" evidence="8">
    <location>
        <begin position="453"/>
        <end position="475"/>
    </location>
</feature>
<evidence type="ECO:0000313" key="10">
    <source>
        <dbReference type="Proteomes" id="UP000030752"/>
    </source>
</evidence>
<feature type="transmembrane region" description="Helical" evidence="8">
    <location>
        <begin position="281"/>
        <end position="302"/>
    </location>
</feature>
<dbReference type="GO" id="GO:0005886">
    <property type="term" value="C:plasma membrane"/>
    <property type="evidence" value="ECO:0007669"/>
    <property type="project" value="UniProtKB-ARBA"/>
</dbReference>
<feature type="transmembrane region" description="Helical" evidence="8">
    <location>
        <begin position="257"/>
        <end position="275"/>
    </location>
</feature>
<dbReference type="InterPro" id="IPR000109">
    <property type="entry name" value="POT_fam"/>
</dbReference>
<evidence type="ECO:0008006" key="11">
    <source>
        <dbReference type="Google" id="ProtNLM"/>
    </source>
</evidence>
<dbReference type="Gene3D" id="1.20.1250.20">
    <property type="entry name" value="MFS general substrate transporter like domains"/>
    <property type="match status" value="1"/>
</dbReference>
<dbReference type="PROSITE" id="PS01023">
    <property type="entry name" value="PTR2_2"/>
    <property type="match status" value="1"/>
</dbReference>
<keyword evidence="10" id="KW-1185">Reference proteome</keyword>
<keyword evidence="4 7" id="KW-0812">Transmembrane</keyword>
<dbReference type="AlphaFoldDB" id="W2RLV5"/>
<feature type="transmembrane region" description="Helical" evidence="8">
    <location>
        <begin position="376"/>
        <end position="393"/>
    </location>
</feature>
<evidence type="ECO:0000256" key="5">
    <source>
        <dbReference type="ARBA" id="ARBA00022989"/>
    </source>
</evidence>
<reference evidence="9 10" key="1">
    <citation type="submission" date="2013-03" db="EMBL/GenBank/DDBJ databases">
        <title>The Genome Sequence of Phialophora europaea CBS 101466.</title>
        <authorList>
            <consortium name="The Broad Institute Genomics Platform"/>
            <person name="Cuomo C."/>
            <person name="de Hoog S."/>
            <person name="Gorbushina A."/>
            <person name="Walker B."/>
            <person name="Young S.K."/>
            <person name="Zeng Q."/>
            <person name="Gargeya S."/>
            <person name="Fitzgerald M."/>
            <person name="Haas B."/>
            <person name="Abouelleil A."/>
            <person name="Allen A.W."/>
            <person name="Alvarado L."/>
            <person name="Arachchi H.M."/>
            <person name="Berlin A.M."/>
            <person name="Chapman S.B."/>
            <person name="Gainer-Dewar J."/>
            <person name="Goldberg J."/>
            <person name="Griggs A."/>
            <person name="Gujja S."/>
            <person name="Hansen M."/>
            <person name="Howarth C."/>
            <person name="Imamovic A."/>
            <person name="Ireland A."/>
            <person name="Larimer J."/>
            <person name="McCowan C."/>
            <person name="Murphy C."/>
            <person name="Pearson M."/>
            <person name="Poon T.W."/>
            <person name="Priest M."/>
            <person name="Roberts A."/>
            <person name="Saif S."/>
            <person name="Shea T."/>
            <person name="Sisk P."/>
            <person name="Sykes S."/>
            <person name="Wortman J."/>
            <person name="Nusbaum C."/>
            <person name="Birren B."/>
        </authorList>
    </citation>
    <scope>NUCLEOTIDE SEQUENCE [LARGE SCALE GENOMIC DNA]</scope>
    <source>
        <strain evidence="9 10">CBS 101466</strain>
    </source>
</reference>
<evidence type="ECO:0000256" key="2">
    <source>
        <dbReference type="ARBA" id="ARBA00005982"/>
    </source>
</evidence>
<keyword evidence="3 7" id="KW-0813">Transport</keyword>
<dbReference type="HOGENOM" id="CLU_004790_4_1_1"/>
<dbReference type="EMBL" id="KB822724">
    <property type="protein sequence ID" value="ETN37447.1"/>
    <property type="molecule type" value="Genomic_DNA"/>
</dbReference>
<dbReference type="InterPro" id="IPR018456">
    <property type="entry name" value="PTR2_symporter_CS"/>
</dbReference>
<evidence type="ECO:0000256" key="8">
    <source>
        <dbReference type="SAM" id="Phobius"/>
    </source>
</evidence>
<dbReference type="GO" id="GO:0071916">
    <property type="term" value="F:dipeptide transmembrane transporter activity"/>
    <property type="evidence" value="ECO:0007669"/>
    <property type="project" value="UniProtKB-ARBA"/>
</dbReference>
<dbReference type="RefSeq" id="XP_008720979.1">
    <property type="nucleotide sequence ID" value="XM_008722757.1"/>
</dbReference>
<accession>W2RLV5</accession>
<evidence type="ECO:0000313" key="9">
    <source>
        <dbReference type="EMBL" id="ETN37447.1"/>
    </source>
</evidence>
<protein>
    <recommendedName>
        <fullName evidence="11">POT family proton-dependent oligopeptide transporter</fullName>
    </recommendedName>
</protein>
<dbReference type="OrthoDB" id="8904098at2759"/>
<dbReference type="InParanoid" id="W2RLV5"/>
<feature type="transmembrane region" description="Helical" evidence="8">
    <location>
        <begin position="423"/>
        <end position="441"/>
    </location>
</feature>
<evidence type="ECO:0000256" key="7">
    <source>
        <dbReference type="RuleBase" id="RU003755"/>
    </source>
</evidence>
<dbReference type="Pfam" id="PF00854">
    <property type="entry name" value="PTR2"/>
    <property type="match status" value="1"/>
</dbReference>
<comment type="subcellular location">
    <subcellularLocation>
        <location evidence="1 7">Membrane</location>
        <topology evidence="1 7">Multi-pass membrane protein</topology>
    </subcellularLocation>
</comment>
<feature type="transmembrane region" description="Helical" evidence="8">
    <location>
        <begin position="136"/>
        <end position="155"/>
    </location>
</feature>
<dbReference type="SUPFAM" id="SSF103473">
    <property type="entry name" value="MFS general substrate transporter"/>
    <property type="match status" value="1"/>
</dbReference>
<sequence>MSSAPNLEVVEAARADYPAVEKGLPAEKPAVYKGDIATADSEVDYDALVGPNGEQYPTAEDIVSLRRTYGNIPWMIYTIGFIELCERFAYYGTTAVFVNFISYPLPPNNNAGAGQAGGANDQSGALGLGQQASTGLTLFNAFWSYVMPLWGGYLADTFFGRFRTIYYAIWIAMLGHVIIIVSAIPSVITNPNGAIGAFAVGLIFFGVGVGWFKCNISPLIAEQYEKHHPRQYVQTLASGERVIIDPTLTLSRIYMRFYLMINIGALVGQLTMVFAEHYVGFWLSFTLPTIMFLFCPLVMLVCNKRYVKRPPTESVLGKSFQLISLALKDAWSLNPAKFLRNVNAPDFWDRVKPSNVTNKPKWMTFDDAWVDEVRRGLKACAVFTFFPIYWLSYGQSTNNMVNQAATLRTDGVPNDVINNLNPLALIIFIPIVDMFVYPFLARMGFRFTPIKKIAMGFAMGTLSMMTAAIIQHYIYQKSPCGNNASDLGEGGCASELGPPNISVWVQAPAYILVAFSEIFASITALEYAFTKAPKNMRGVVTGVFFFANAFSSALAQAFVSLATDPLLIWLYTTVAIISAAGGIGFWLCFRKLDKEEDALNALPESTYKGRVPGAVDVEAAAAEQAQQDKIRKAQGLA</sequence>
<comment type="similarity">
    <text evidence="2 7">Belongs to the major facilitator superfamily. Proton-dependent oligopeptide transporter (POT/PTR) (TC 2.A.17) family.</text>
</comment>
<feature type="transmembrane region" description="Helical" evidence="8">
    <location>
        <begin position="507"/>
        <end position="527"/>
    </location>
</feature>
<dbReference type="GeneID" id="19975777"/>